<keyword evidence="3" id="KW-0418">Kinase</keyword>
<dbReference type="PROSITE" id="PS50011">
    <property type="entry name" value="PROTEIN_KINASE_DOM"/>
    <property type="match status" value="1"/>
</dbReference>
<dbReference type="InterPro" id="IPR001245">
    <property type="entry name" value="Ser-Thr/Tyr_kinase_cat_dom"/>
</dbReference>
<dbReference type="GO" id="GO:0007166">
    <property type="term" value="P:cell surface receptor signaling pathway"/>
    <property type="evidence" value="ECO:0007669"/>
    <property type="project" value="InterPro"/>
</dbReference>
<evidence type="ECO:0000256" key="2">
    <source>
        <dbReference type="ARBA" id="ARBA00022741"/>
    </source>
</evidence>
<feature type="coiled-coil region" evidence="5">
    <location>
        <begin position="137"/>
        <end position="171"/>
    </location>
</feature>
<keyword evidence="1" id="KW-0808">Transferase</keyword>
<dbReference type="PRINTS" id="PR00109">
    <property type="entry name" value="TYRKINASE"/>
</dbReference>
<dbReference type="SUPFAM" id="SSF48452">
    <property type="entry name" value="TPR-like"/>
    <property type="match status" value="1"/>
</dbReference>
<dbReference type="Pfam" id="PF07714">
    <property type="entry name" value="PK_Tyr_Ser-Thr"/>
    <property type="match status" value="1"/>
</dbReference>
<name>A0A9W7BTM6_9STRA</name>
<dbReference type="PROSITE" id="PS00108">
    <property type="entry name" value="PROTEIN_KINASE_ST"/>
    <property type="match status" value="1"/>
</dbReference>
<dbReference type="InterPro" id="IPR011009">
    <property type="entry name" value="Kinase-like_dom_sf"/>
</dbReference>
<keyword evidence="8" id="KW-1185">Reference proteome</keyword>
<dbReference type="Gene3D" id="1.25.40.10">
    <property type="entry name" value="Tetratricopeptide repeat domain"/>
    <property type="match status" value="1"/>
</dbReference>
<evidence type="ECO:0000256" key="1">
    <source>
        <dbReference type="ARBA" id="ARBA00022679"/>
    </source>
</evidence>
<sequence>MLAETGIFEGIPIVENILNGAAMINEVINGSDDCEGALAELRDTVLLIEPVISQLAEAEHLLHNSEHAQSLHNNLEAVSKTLEDIWDAVQLYVDKNVVIKLATSGSNEQSFIDLLRALKKGLDNLSFMISGETLIAMLNTKAAVDNLAEHLKKLEATKNAQDARKEGEEQMEIDERLVEWIEVDEKTGEPRPFAAGAFGAVFRVKYEGEIVCAKLMDLKGYTTKQLNAMKKDFQKEVALMGALHSTNIVSILGSFTRPREWVILMEYCEGGTLRGLLDRAASGKVAFGKEAQAQILLDISYGMRYLHTHNIIHQDLKSLNVLITASGKGKVADFGRSKSDNLSSQQNNNGESEVGSYAWAAPEVIRDNLTSVKADIFSFAIVMWEVMTKRIPWEGLDLSQIVGKVAYEDKRPNLEVGVEGDPDMVKLMEECWSKVPEGRPEFQRIIKILEPLIGSGGRASPVRLESAVPAVASVVLVAPAVPVAFSPAKPPRLEKSGSLGSSKGGRKQLNEIQNLATSLWTKLLTEVASDDCTKKECPFDDDFVAAVELTLLEGEDLTEAQEDFLRKALCKSGAATAQLAQFKKLIMKWKKSPEYADNFIRYLGVAASIDPQSRSRFGSNGSSASTGGTGDAVEKEETIDGYWDEGDFCKKRGDFQQAFDYYSRACDGYTRLRGSDDENAVKMSSMCASMLHKLGRVGEAIAEYRIALEKKERIPTMGPRFAGS</sequence>
<dbReference type="EMBL" id="BRXX01000181">
    <property type="protein sequence ID" value="GMH96276.1"/>
    <property type="molecule type" value="Genomic_DNA"/>
</dbReference>
<keyword evidence="2" id="KW-0547">Nucleotide-binding</keyword>
<dbReference type="Gene3D" id="1.10.510.10">
    <property type="entry name" value="Transferase(Phosphotransferase) domain 1"/>
    <property type="match status" value="1"/>
</dbReference>
<dbReference type="Proteomes" id="UP001165160">
    <property type="component" value="Unassembled WGS sequence"/>
</dbReference>
<organism evidence="7 8">
    <name type="scientific">Triparma verrucosa</name>
    <dbReference type="NCBI Taxonomy" id="1606542"/>
    <lineage>
        <taxon>Eukaryota</taxon>
        <taxon>Sar</taxon>
        <taxon>Stramenopiles</taxon>
        <taxon>Ochrophyta</taxon>
        <taxon>Bolidophyceae</taxon>
        <taxon>Parmales</taxon>
        <taxon>Triparmaceae</taxon>
        <taxon>Triparma</taxon>
    </lineage>
</organism>
<protein>
    <recommendedName>
        <fullName evidence="6">Protein kinase domain-containing protein</fullName>
    </recommendedName>
</protein>
<dbReference type="CDD" id="cd13999">
    <property type="entry name" value="STKc_MAP3K-like"/>
    <property type="match status" value="1"/>
</dbReference>
<dbReference type="InterPro" id="IPR051681">
    <property type="entry name" value="Ser/Thr_Kinases-Pseudokinases"/>
</dbReference>
<evidence type="ECO:0000256" key="4">
    <source>
        <dbReference type="ARBA" id="ARBA00022840"/>
    </source>
</evidence>
<keyword evidence="5" id="KW-0175">Coiled coil</keyword>
<keyword evidence="4" id="KW-0067">ATP-binding</keyword>
<dbReference type="AlphaFoldDB" id="A0A9W7BTM6"/>
<reference evidence="8" key="1">
    <citation type="journal article" date="2023" name="Commun. Biol.">
        <title>Genome analysis of Parmales, the sister group of diatoms, reveals the evolutionary specialization of diatoms from phago-mixotrophs to photoautotrophs.</title>
        <authorList>
            <person name="Ban H."/>
            <person name="Sato S."/>
            <person name="Yoshikawa S."/>
            <person name="Yamada K."/>
            <person name="Nakamura Y."/>
            <person name="Ichinomiya M."/>
            <person name="Sato N."/>
            <person name="Blanc-Mathieu R."/>
            <person name="Endo H."/>
            <person name="Kuwata A."/>
            <person name="Ogata H."/>
        </authorList>
    </citation>
    <scope>NUCLEOTIDE SEQUENCE [LARGE SCALE GENOMIC DNA]</scope>
    <source>
        <strain evidence="8">NIES 3699</strain>
    </source>
</reference>
<evidence type="ECO:0000313" key="8">
    <source>
        <dbReference type="Proteomes" id="UP001165160"/>
    </source>
</evidence>
<evidence type="ECO:0000313" key="7">
    <source>
        <dbReference type="EMBL" id="GMH96276.1"/>
    </source>
</evidence>
<evidence type="ECO:0000259" key="6">
    <source>
        <dbReference type="PROSITE" id="PS50011"/>
    </source>
</evidence>
<comment type="caution">
    <text evidence="7">The sequence shown here is derived from an EMBL/GenBank/DDBJ whole genome shotgun (WGS) entry which is preliminary data.</text>
</comment>
<dbReference type="InterPro" id="IPR036537">
    <property type="entry name" value="Adaptor_Cbl_N_dom_sf"/>
</dbReference>
<dbReference type="InterPro" id="IPR008271">
    <property type="entry name" value="Ser/Thr_kinase_AS"/>
</dbReference>
<dbReference type="InterPro" id="IPR000719">
    <property type="entry name" value="Prot_kinase_dom"/>
</dbReference>
<dbReference type="Gene3D" id="1.20.930.20">
    <property type="entry name" value="Adaptor protein Cbl, N-terminal domain"/>
    <property type="match status" value="1"/>
</dbReference>
<feature type="domain" description="Protein kinase" evidence="6">
    <location>
        <begin position="187"/>
        <end position="453"/>
    </location>
</feature>
<gene>
    <name evidence="7" type="ORF">TrVE_jg3703</name>
</gene>
<dbReference type="GO" id="GO:0005524">
    <property type="term" value="F:ATP binding"/>
    <property type="evidence" value="ECO:0007669"/>
    <property type="project" value="UniProtKB-KW"/>
</dbReference>
<dbReference type="SMART" id="SM00220">
    <property type="entry name" value="S_TKc"/>
    <property type="match status" value="1"/>
</dbReference>
<dbReference type="PANTHER" id="PTHR44329">
    <property type="entry name" value="SERINE/THREONINE-PROTEIN KINASE TNNI3K-RELATED"/>
    <property type="match status" value="1"/>
</dbReference>
<dbReference type="GO" id="GO:0004674">
    <property type="term" value="F:protein serine/threonine kinase activity"/>
    <property type="evidence" value="ECO:0007669"/>
    <property type="project" value="TreeGrafter"/>
</dbReference>
<accession>A0A9W7BTM6</accession>
<proteinExistence type="predicted"/>
<evidence type="ECO:0000256" key="3">
    <source>
        <dbReference type="ARBA" id="ARBA00022777"/>
    </source>
</evidence>
<dbReference type="InterPro" id="IPR011990">
    <property type="entry name" value="TPR-like_helical_dom_sf"/>
</dbReference>
<dbReference type="SUPFAM" id="SSF56112">
    <property type="entry name" value="Protein kinase-like (PK-like)"/>
    <property type="match status" value="1"/>
</dbReference>
<evidence type="ECO:0000256" key="5">
    <source>
        <dbReference type="SAM" id="Coils"/>
    </source>
</evidence>
<dbReference type="PANTHER" id="PTHR44329:SF288">
    <property type="entry name" value="MITOGEN-ACTIVATED PROTEIN KINASE KINASE KINASE 20"/>
    <property type="match status" value="1"/>
</dbReference>